<protein>
    <recommendedName>
        <fullName evidence="1">Helix-turn-helix domain-containing protein</fullName>
    </recommendedName>
</protein>
<accession>A0A0N7BSJ5</accession>
<reference evidence="2 3" key="1">
    <citation type="journal article" date="2015" name="BMC Genomics">
        <title>Escherichia coli O157:H7 strains harbor at least three distinct sequence types of Shiga toxin 2a-converting phages.</title>
        <authorList>
            <person name="Yin S."/>
            <person name="Rusconi B."/>
            <person name="Sanjar F."/>
            <person name="Goswami K."/>
            <person name="Xiaoli L."/>
            <person name="Eppinger M."/>
            <person name="Dudley E.G."/>
        </authorList>
    </citation>
    <scope>NUCLEOTIDE SEQUENCE [LARGE SCALE GENOMIC DNA]</scope>
</reference>
<dbReference type="InterPro" id="IPR041657">
    <property type="entry name" value="HTH_17"/>
</dbReference>
<evidence type="ECO:0000313" key="3">
    <source>
        <dbReference type="Proteomes" id="UP000224236"/>
    </source>
</evidence>
<organism evidence="2 3">
    <name type="scientific">Escherichia phage PA8</name>
    <dbReference type="NCBI Taxonomy" id="1660382"/>
    <lineage>
        <taxon>Viruses</taxon>
        <taxon>Duplodnaviria</taxon>
        <taxon>Heunggongvirae</taxon>
        <taxon>Uroviricota</taxon>
        <taxon>Caudoviricetes</taxon>
        <taxon>Sepvirinae</taxon>
        <taxon>Oslovirus</taxon>
        <taxon>Oslovirus PA2</taxon>
    </lineage>
</organism>
<feature type="domain" description="Helix-turn-helix" evidence="1">
    <location>
        <begin position="1"/>
        <end position="48"/>
    </location>
</feature>
<name>A0A0N7BSJ5_9CAUD</name>
<dbReference type="Proteomes" id="UP000224236">
    <property type="component" value="Segment"/>
</dbReference>
<evidence type="ECO:0000259" key="1">
    <source>
        <dbReference type="Pfam" id="PF12728"/>
    </source>
</evidence>
<proteinExistence type="predicted"/>
<dbReference type="EMBL" id="KP682374">
    <property type="protein sequence ID" value="AKI86167.1"/>
    <property type="molecule type" value="Genomic_DNA"/>
</dbReference>
<sequence>MTEKEVSDLLQKRRTALYNLRKKHGFPEPVLTHPARYSRQAVEQWLKAGGINRAV</sequence>
<evidence type="ECO:0000313" key="2">
    <source>
        <dbReference type="EMBL" id="AKI86167.1"/>
    </source>
</evidence>
<dbReference type="Pfam" id="PF12728">
    <property type="entry name" value="HTH_17"/>
    <property type="match status" value="1"/>
</dbReference>